<dbReference type="Proteomes" id="UP000623467">
    <property type="component" value="Unassembled WGS sequence"/>
</dbReference>
<dbReference type="GO" id="GO:0005634">
    <property type="term" value="C:nucleus"/>
    <property type="evidence" value="ECO:0007669"/>
    <property type="project" value="UniProtKB-SubCell"/>
</dbReference>
<dbReference type="InterPro" id="IPR000116">
    <property type="entry name" value="HMGA"/>
</dbReference>
<feature type="region of interest" description="Disordered" evidence="4">
    <location>
        <begin position="330"/>
        <end position="453"/>
    </location>
</feature>
<evidence type="ECO:0000313" key="6">
    <source>
        <dbReference type="Proteomes" id="UP000623467"/>
    </source>
</evidence>
<name>A0A8H6XTE5_9AGAR</name>
<evidence type="ECO:0000256" key="4">
    <source>
        <dbReference type="SAM" id="MobiDB-lite"/>
    </source>
</evidence>
<keyword evidence="3" id="KW-0175">Coiled coil</keyword>
<dbReference type="GO" id="GO:0003677">
    <property type="term" value="F:DNA binding"/>
    <property type="evidence" value="ECO:0007669"/>
    <property type="project" value="InterPro"/>
</dbReference>
<feature type="compositionally biased region" description="Low complexity" evidence="4">
    <location>
        <begin position="602"/>
        <end position="634"/>
    </location>
</feature>
<dbReference type="AlphaFoldDB" id="A0A8H6XTE5"/>
<feature type="region of interest" description="Disordered" evidence="4">
    <location>
        <begin position="602"/>
        <end position="738"/>
    </location>
</feature>
<feature type="compositionally biased region" description="Acidic residues" evidence="4">
    <location>
        <begin position="161"/>
        <end position="184"/>
    </location>
</feature>
<dbReference type="PRINTS" id="PR00930">
    <property type="entry name" value="HIGHMOBLTYIY"/>
</dbReference>
<proteinExistence type="predicted"/>
<organism evidence="5 6">
    <name type="scientific">Mycena sanguinolenta</name>
    <dbReference type="NCBI Taxonomy" id="230812"/>
    <lineage>
        <taxon>Eukaryota</taxon>
        <taxon>Fungi</taxon>
        <taxon>Dikarya</taxon>
        <taxon>Basidiomycota</taxon>
        <taxon>Agaricomycotina</taxon>
        <taxon>Agaricomycetes</taxon>
        <taxon>Agaricomycetidae</taxon>
        <taxon>Agaricales</taxon>
        <taxon>Marasmiineae</taxon>
        <taxon>Mycenaceae</taxon>
        <taxon>Mycena</taxon>
    </lineage>
</organism>
<dbReference type="OrthoDB" id="3068562at2759"/>
<comment type="caution">
    <text evidence="5">The sequence shown here is derived from an EMBL/GenBank/DDBJ whole genome shotgun (WGS) entry which is preliminary data.</text>
</comment>
<feature type="coiled-coil region" evidence="3">
    <location>
        <begin position="210"/>
        <end position="242"/>
    </location>
</feature>
<dbReference type="PROSITE" id="PS00354">
    <property type="entry name" value="HMGI_Y"/>
    <property type="match status" value="1"/>
</dbReference>
<accession>A0A8H6XTE5</accession>
<feature type="compositionally biased region" description="Low complexity" evidence="4">
    <location>
        <begin position="720"/>
        <end position="735"/>
    </location>
</feature>
<evidence type="ECO:0000313" key="5">
    <source>
        <dbReference type="EMBL" id="KAF7346847.1"/>
    </source>
</evidence>
<reference evidence="5" key="1">
    <citation type="submission" date="2020-05" db="EMBL/GenBank/DDBJ databases">
        <title>Mycena genomes resolve the evolution of fungal bioluminescence.</title>
        <authorList>
            <person name="Tsai I.J."/>
        </authorList>
    </citation>
    <scope>NUCLEOTIDE SEQUENCE</scope>
    <source>
        <strain evidence="5">160909Yilan</strain>
    </source>
</reference>
<feature type="compositionally biased region" description="Basic and acidic residues" evidence="4">
    <location>
        <begin position="755"/>
        <end position="776"/>
    </location>
</feature>
<dbReference type="InterPro" id="IPR000637">
    <property type="entry name" value="HMGI/Y_DNA-bd_CS"/>
</dbReference>
<feature type="region of interest" description="Disordered" evidence="4">
    <location>
        <begin position="140"/>
        <end position="191"/>
    </location>
</feature>
<dbReference type="GO" id="GO:0006355">
    <property type="term" value="P:regulation of DNA-templated transcription"/>
    <property type="evidence" value="ECO:0007669"/>
    <property type="project" value="InterPro"/>
</dbReference>
<dbReference type="EMBL" id="JACAZH010000018">
    <property type="protein sequence ID" value="KAF7346847.1"/>
    <property type="molecule type" value="Genomic_DNA"/>
</dbReference>
<protein>
    <submittedName>
        <fullName evidence="5">Uncharacterized protein</fullName>
    </submittedName>
</protein>
<feature type="compositionally biased region" description="Polar residues" evidence="4">
    <location>
        <begin position="388"/>
        <end position="400"/>
    </location>
</feature>
<keyword evidence="2" id="KW-0539">Nucleus</keyword>
<feature type="region of interest" description="Disordered" evidence="4">
    <location>
        <begin position="829"/>
        <end position="858"/>
    </location>
</feature>
<feature type="region of interest" description="Disordered" evidence="4">
    <location>
        <begin position="487"/>
        <end position="542"/>
    </location>
</feature>
<gene>
    <name evidence="5" type="ORF">MSAN_01823900</name>
</gene>
<keyword evidence="6" id="KW-1185">Reference proteome</keyword>
<feature type="compositionally biased region" description="Basic and acidic residues" evidence="4">
    <location>
        <begin position="143"/>
        <end position="160"/>
    </location>
</feature>
<sequence>MLMSWAPKFIERQAEGKLHLFWPPLMEAWFKQYPEHTKLNLPLPTDPDTRPLSDDELATLGAAIKARRSQLENWMRNHAKRIGGTNAGGATVSAATNSMVQRIFKLSVPKRRRVHQPIEIFQKRNKELIETALTDAGYHKLSTKGENDSKGDGDNNKGDDNGQDDDIGQDDDDDVEDWADESEDTPAARLKRTKSKRMRLRTRVVQGLWKAASAEECAAVEAEIEEEKKRLHEEELAAEQEKTPEQRQQAIDALDGVFSEVHRASHAASGWVGMSICGELINFLFEIVCFGETPSGNDFEACCLDFDKNVIQPFQDYLRLCFTNQDSADWALPSTPSMPSDERPVERVTVPSVAPPVAPVKPAAPTKAKSKKSKAKSKKSDMDKNTEPVANSSEANNSETEVLLGNSPISDVDPGCEDDGRVLGQSANDFDPPAPLPFSTPPSPVPSLWPPGMTSPLHPAEAARLACFERGGTANVATMAIDPHLEGLVASPPSSPTPIPMPRPAWKDAPTPRLPDGATLAPPAPPPFFSLPKTVSPPLAPQPFSPLPKAVAQQTPARPTAAAQSLLRILSDHNAEKTPTLLPAAPVVPAANTPVACPSSTPPLAEALPATPTPTPASALPAMLLPGSPPSASARADKAPVFPESRPRGNPLKKTSVAKPAVKRSATAKQGKTSSSKSAGKQAAAAQAASVAAKKPRGRPRKTALDDVTNLYLDPPASDSTTEPIPAPTPSTSTPALVYTSTNNNRVAARAAAAAEKEAKEKELEEARAKEAARGWTEKTVDGASVVTLTRTRKRAKLPDGSLVKPEVKGTRKKQDSCDVLLARAAKAKAQTAQGNISAGGKRKRASNAGAAPAKKRK</sequence>
<feature type="compositionally biased region" description="Pro residues" evidence="4">
    <location>
        <begin position="432"/>
        <end position="449"/>
    </location>
</feature>
<evidence type="ECO:0000256" key="2">
    <source>
        <dbReference type="ARBA" id="ARBA00023242"/>
    </source>
</evidence>
<evidence type="ECO:0000256" key="3">
    <source>
        <dbReference type="SAM" id="Coils"/>
    </source>
</evidence>
<dbReference type="GO" id="GO:0000785">
    <property type="term" value="C:chromatin"/>
    <property type="evidence" value="ECO:0007669"/>
    <property type="project" value="InterPro"/>
</dbReference>
<feature type="compositionally biased region" description="Low complexity" evidence="4">
    <location>
        <begin position="665"/>
        <end position="693"/>
    </location>
</feature>
<feature type="compositionally biased region" description="Pro residues" evidence="4">
    <location>
        <begin position="493"/>
        <end position="503"/>
    </location>
</feature>
<evidence type="ECO:0000256" key="1">
    <source>
        <dbReference type="ARBA" id="ARBA00004123"/>
    </source>
</evidence>
<feature type="compositionally biased region" description="Basic residues" evidence="4">
    <location>
        <begin position="368"/>
        <end position="377"/>
    </location>
</feature>
<feature type="region of interest" description="Disordered" evidence="4">
    <location>
        <begin position="752"/>
        <end position="776"/>
    </location>
</feature>
<comment type="subcellular location">
    <subcellularLocation>
        <location evidence="1">Nucleus</location>
    </subcellularLocation>
</comment>